<dbReference type="SUPFAM" id="SSF48613">
    <property type="entry name" value="Heme oxygenase-like"/>
    <property type="match status" value="1"/>
</dbReference>
<gene>
    <name evidence="2" type="ORF">NEOLEDRAFT_1169339</name>
</gene>
<dbReference type="OrthoDB" id="37730at2759"/>
<dbReference type="Pfam" id="PF03070">
    <property type="entry name" value="TENA_THI-4"/>
    <property type="match status" value="1"/>
</dbReference>
<reference evidence="2 3" key="1">
    <citation type="journal article" date="2016" name="Mol. Biol. Evol.">
        <title>Comparative Genomics of Early-Diverging Mushroom-Forming Fungi Provides Insights into the Origins of Lignocellulose Decay Capabilities.</title>
        <authorList>
            <person name="Nagy L.G."/>
            <person name="Riley R."/>
            <person name="Tritt A."/>
            <person name="Adam C."/>
            <person name="Daum C."/>
            <person name="Floudas D."/>
            <person name="Sun H."/>
            <person name="Yadav J.S."/>
            <person name="Pangilinan J."/>
            <person name="Larsson K.H."/>
            <person name="Matsuura K."/>
            <person name="Barry K."/>
            <person name="Labutti K."/>
            <person name="Kuo R."/>
            <person name="Ohm R.A."/>
            <person name="Bhattacharya S.S."/>
            <person name="Shirouzu T."/>
            <person name="Yoshinaga Y."/>
            <person name="Martin F.M."/>
            <person name="Grigoriev I.V."/>
            <person name="Hibbett D.S."/>
        </authorList>
    </citation>
    <scope>NUCLEOTIDE SEQUENCE [LARGE SCALE GENOMIC DNA]</scope>
    <source>
        <strain evidence="2 3">HHB14362 ss-1</strain>
    </source>
</reference>
<dbReference type="EMBL" id="KV425570">
    <property type="protein sequence ID" value="KZT25759.1"/>
    <property type="molecule type" value="Genomic_DNA"/>
</dbReference>
<keyword evidence="3" id="KW-1185">Reference proteome</keyword>
<sequence length="251" mass="28274">MTPPLATETLTSRLVSLSTPRPYSAAVEHEFLTACGNGTVNHDLLALWLAQDRLYAAHAYPRFIGLLITKIPYSSLDSINSVAEARNARILKILTYALKNVVREVGFFKETSVAWNLDIEGWKERKATRDYTAEMHRIAALGTLQDGLVFLWAMERVYLDAWRYVGSVFDKYAATLAFNPTNTAVSNFVSNWTNAEFITFVDDLADVVNDLGIAAGTETWRKSEEIWARVVELEEAFWPEIGEEKTMKLVA</sequence>
<evidence type="ECO:0000313" key="3">
    <source>
        <dbReference type="Proteomes" id="UP000076761"/>
    </source>
</evidence>
<dbReference type="InterPro" id="IPR004305">
    <property type="entry name" value="Thiaminase-2/PQQC"/>
</dbReference>
<feature type="domain" description="Thiaminase-2/PQQC" evidence="1">
    <location>
        <begin position="25"/>
        <end position="239"/>
    </location>
</feature>
<dbReference type="GO" id="GO:0006772">
    <property type="term" value="P:thiamine metabolic process"/>
    <property type="evidence" value="ECO:0007669"/>
    <property type="project" value="UniProtKB-ARBA"/>
</dbReference>
<evidence type="ECO:0000259" key="1">
    <source>
        <dbReference type="Pfam" id="PF03070"/>
    </source>
</evidence>
<dbReference type="PANTHER" id="PTHR41813">
    <property type="entry name" value="REGULATOR PAB1642, PUTATIVE (AFU_ORTHOLOGUE AFUA_3G11955)-RELATED"/>
    <property type="match status" value="1"/>
</dbReference>
<dbReference type="AlphaFoldDB" id="A0A165SVY4"/>
<evidence type="ECO:0000313" key="2">
    <source>
        <dbReference type="EMBL" id="KZT25759.1"/>
    </source>
</evidence>
<dbReference type="Proteomes" id="UP000076761">
    <property type="component" value="Unassembled WGS sequence"/>
</dbReference>
<dbReference type="InterPro" id="IPR016084">
    <property type="entry name" value="Haem_Oase-like_multi-hlx"/>
</dbReference>
<protein>
    <submittedName>
        <fullName evidence="2">Heme oxygenase-like protein</fullName>
    </submittedName>
</protein>
<dbReference type="InterPro" id="IPR053261">
    <property type="entry name" value="Polyketide-peptide_reg"/>
</dbReference>
<organism evidence="2 3">
    <name type="scientific">Neolentinus lepideus HHB14362 ss-1</name>
    <dbReference type="NCBI Taxonomy" id="1314782"/>
    <lineage>
        <taxon>Eukaryota</taxon>
        <taxon>Fungi</taxon>
        <taxon>Dikarya</taxon>
        <taxon>Basidiomycota</taxon>
        <taxon>Agaricomycotina</taxon>
        <taxon>Agaricomycetes</taxon>
        <taxon>Gloeophyllales</taxon>
        <taxon>Gloeophyllaceae</taxon>
        <taxon>Neolentinus</taxon>
    </lineage>
</organism>
<dbReference type="STRING" id="1314782.A0A165SVY4"/>
<name>A0A165SVY4_9AGAM</name>
<dbReference type="InParanoid" id="A0A165SVY4"/>
<accession>A0A165SVY4</accession>
<proteinExistence type="predicted"/>
<dbReference type="CDD" id="cd19357">
    <property type="entry name" value="TenA_E_At3g16990-like"/>
    <property type="match status" value="1"/>
</dbReference>
<dbReference type="Gene3D" id="1.20.910.10">
    <property type="entry name" value="Heme oxygenase-like"/>
    <property type="match status" value="1"/>
</dbReference>
<dbReference type="PANTHER" id="PTHR41813:SF2">
    <property type="entry name" value="REGULATOR PAB1642, PUTATIVE (AFU_ORTHOLOGUE AFUA_3G11955)-RELATED"/>
    <property type="match status" value="1"/>
</dbReference>